<sequence length="404" mass="45076">MAFPANNLRKNLHKKSEVLFLIDIHNPVPNIYQLMQAASMKAARNIAIVYAESASASRSAAVALQKALQLRQPQCQVRLVKITSFFDYHRVFGPIVRTGMNRMSSLAHDLVGEKGIQKIAAYWKLFLPDIVISVAPIFNPVLYRSAQLANPAVQCITIPVDLEEVGSRTWFTPSIKQYYLNATDLLDKQAAEAGIPADYRFRISGLPVAESAYEPRPRNRDWQLKAIGLNPAWPVGFISFGIQGSPDILQITRALAKQHQQLNLIIMCGKNKKLFRQLTTTKIPFPTAVYYYLPQTPVQYLQLADFAIGKPGAMTITESLITRTPLIVQKSKNALHKGNEAWLTKTRTGIVSATPAGIAARVNEIISNPSYKEQLAIHHHQAIYEIAALIEQIAQLEQRMKKAA</sequence>
<evidence type="ECO:0000256" key="4">
    <source>
        <dbReference type="ARBA" id="ARBA00022679"/>
    </source>
</evidence>
<dbReference type="Gene3D" id="3.40.50.2000">
    <property type="entry name" value="Glycogen Phosphorylase B"/>
    <property type="match status" value="1"/>
</dbReference>
<dbReference type="PANTHER" id="PTHR43025:SF3">
    <property type="entry name" value="MONOGALACTOSYLDIACYLGLYCEROL SYNTHASE 1, CHLOROPLASTIC"/>
    <property type="match status" value="1"/>
</dbReference>
<evidence type="ECO:0000256" key="2">
    <source>
        <dbReference type="ARBA" id="ARBA00006962"/>
    </source>
</evidence>
<dbReference type="PANTHER" id="PTHR43025">
    <property type="entry name" value="MONOGALACTOSYLDIACYLGLYCEROL SYNTHASE"/>
    <property type="match status" value="1"/>
</dbReference>
<name>A0A1V9FFC6_9BACT</name>
<comment type="caution">
    <text evidence="7">The sequence shown here is derived from an EMBL/GenBank/DDBJ whole genome shotgun (WGS) entry which is preliminary data.</text>
</comment>
<keyword evidence="8" id="KW-1185">Reference proteome</keyword>
<dbReference type="Pfam" id="PF06925">
    <property type="entry name" value="MGDG_synth"/>
    <property type="match status" value="1"/>
</dbReference>
<keyword evidence="4" id="KW-0808">Transferase</keyword>
<keyword evidence="3" id="KW-0328">Glycosyltransferase</keyword>
<dbReference type="Proteomes" id="UP000192796">
    <property type="component" value="Unassembled WGS sequence"/>
</dbReference>
<feature type="domain" description="Glycosyl transferase family 28 C-terminal" evidence="5">
    <location>
        <begin position="249"/>
        <end position="328"/>
    </location>
</feature>
<dbReference type="GO" id="GO:0009247">
    <property type="term" value="P:glycolipid biosynthetic process"/>
    <property type="evidence" value="ECO:0007669"/>
    <property type="project" value="InterPro"/>
</dbReference>
<evidence type="ECO:0000259" key="6">
    <source>
        <dbReference type="Pfam" id="PF06925"/>
    </source>
</evidence>
<reference evidence="7 8" key="1">
    <citation type="submission" date="2016-03" db="EMBL/GenBank/DDBJ databases">
        <title>Niastella vici sp. nov., isolated from farmland soil.</title>
        <authorList>
            <person name="Chen L."/>
            <person name="Wang D."/>
            <person name="Yang S."/>
            <person name="Wang G."/>
        </authorList>
    </citation>
    <scope>NUCLEOTIDE SEQUENCE [LARGE SCALE GENOMIC DNA]</scope>
    <source>
        <strain evidence="7 8">DJ57</strain>
    </source>
</reference>
<dbReference type="InterPro" id="IPR007235">
    <property type="entry name" value="Glyco_trans_28_C"/>
</dbReference>
<dbReference type="InterPro" id="IPR009695">
    <property type="entry name" value="Diacylglyc_glucosyltr_N"/>
</dbReference>
<evidence type="ECO:0008006" key="9">
    <source>
        <dbReference type="Google" id="ProtNLM"/>
    </source>
</evidence>
<dbReference type="EMBL" id="LVYD01000124">
    <property type="protein sequence ID" value="OQP57064.1"/>
    <property type="molecule type" value="Genomic_DNA"/>
</dbReference>
<dbReference type="InterPro" id="IPR050519">
    <property type="entry name" value="Glycosyltransf_28_UgtP"/>
</dbReference>
<dbReference type="GO" id="GO:0016020">
    <property type="term" value="C:membrane"/>
    <property type="evidence" value="ECO:0007669"/>
    <property type="project" value="UniProtKB-SubCell"/>
</dbReference>
<evidence type="ECO:0000313" key="7">
    <source>
        <dbReference type="EMBL" id="OQP57064.1"/>
    </source>
</evidence>
<dbReference type="AlphaFoldDB" id="A0A1V9FFC6"/>
<protein>
    <recommendedName>
        <fullName evidence="9">Glycosyl transferase family 28 C-terminal domain-containing protein</fullName>
    </recommendedName>
</protein>
<dbReference type="SUPFAM" id="SSF53756">
    <property type="entry name" value="UDP-Glycosyltransferase/glycogen phosphorylase"/>
    <property type="match status" value="1"/>
</dbReference>
<dbReference type="STRING" id="1703345.A3860_10885"/>
<accession>A0A1V9FFC6</accession>
<dbReference type="GO" id="GO:0016758">
    <property type="term" value="F:hexosyltransferase activity"/>
    <property type="evidence" value="ECO:0007669"/>
    <property type="project" value="InterPro"/>
</dbReference>
<proteinExistence type="inferred from homology"/>
<evidence type="ECO:0000256" key="1">
    <source>
        <dbReference type="ARBA" id="ARBA00004370"/>
    </source>
</evidence>
<dbReference type="Pfam" id="PF04101">
    <property type="entry name" value="Glyco_tran_28_C"/>
    <property type="match status" value="1"/>
</dbReference>
<evidence type="ECO:0000259" key="5">
    <source>
        <dbReference type="Pfam" id="PF04101"/>
    </source>
</evidence>
<comment type="subcellular location">
    <subcellularLocation>
        <location evidence="1">Membrane</location>
    </subcellularLocation>
</comment>
<organism evidence="7 8">
    <name type="scientific">Niastella vici</name>
    <dbReference type="NCBI Taxonomy" id="1703345"/>
    <lineage>
        <taxon>Bacteria</taxon>
        <taxon>Pseudomonadati</taxon>
        <taxon>Bacteroidota</taxon>
        <taxon>Chitinophagia</taxon>
        <taxon>Chitinophagales</taxon>
        <taxon>Chitinophagaceae</taxon>
        <taxon>Niastella</taxon>
    </lineage>
</organism>
<gene>
    <name evidence="7" type="ORF">A3860_10885</name>
</gene>
<comment type="similarity">
    <text evidence="2">Belongs to the glycosyltransferase 28 family.</text>
</comment>
<feature type="domain" description="Diacylglycerol glucosyltransferase N-terminal" evidence="6">
    <location>
        <begin position="115"/>
        <end position="208"/>
    </location>
</feature>
<evidence type="ECO:0000256" key="3">
    <source>
        <dbReference type="ARBA" id="ARBA00022676"/>
    </source>
</evidence>
<evidence type="ECO:0000313" key="8">
    <source>
        <dbReference type="Proteomes" id="UP000192796"/>
    </source>
</evidence>